<reference evidence="1" key="2">
    <citation type="journal article" date="2015" name="Data Brief">
        <title>Shoot transcriptome of the giant reed, Arundo donax.</title>
        <authorList>
            <person name="Barrero R.A."/>
            <person name="Guerrero F.D."/>
            <person name="Moolhuijzen P."/>
            <person name="Goolsby J.A."/>
            <person name="Tidwell J."/>
            <person name="Bellgard S.E."/>
            <person name="Bellgard M.I."/>
        </authorList>
    </citation>
    <scope>NUCLEOTIDE SEQUENCE</scope>
    <source>
        <tissue evidence="1">Shoot tissue taken approximately 20 cm above the soil surface</tissue>
    </source>
</reference>
<organism evidence="1">
    <name type="scientific">Arundo donax</name>
    <name type="common">Giant reed</name>
    <name type="synonym">Donax arundinaceus</name>
    <dbReference type="NCBI Taxonomy" id="35708"/>
    <lineage>
        <taxon>Eukaryota</taxon>
        <taxon>Viridiplantae</taxon>
        <taxon>Streptophyta</taxon>
        <taxon>Embryophyta</taxon>
        <taxon>Tracheophyta</taxon>
        <taxon>Spermatophyta</taxon>
        <taxon>Magnoliopsida</taxon>
        <taxon>Liliopsida</taxon>
        <taxon>Poales</taxon>
        <taxon>Poaceae</taxon>
        <taxon>PACMAD clade</taxon>
        <taxon>Arundinoideae</taxon>
        <taxon>Arundineae</taxon>
        <taxon>Arundo</taxon>
    </lineage>
</organism>
<accession>A0A0A9FSS1</accession>
<evidence type="ECO:0000313" key="1">
    <source>
        <dbReference type="EMBL" id="JAE15317.1"/>
    </source>
</evidence>
<reference evidence="1" key="1">
    <citation type="submission" date="2014-09" db="EMBL/GenBank/DDBJ databases">
        <authorList>
            <person name="Magalhaes I.L.F."/>
            <person name="Oliveira U."/>
            <person name="Santos F.R."/>
            <person name="Vidigal T.H.D.A."/>
            <person name="Brescovit A.D."/>
            <person name="Santos A.J."/>
        </authorList>
    </citation>
    <scope>NUCLEOTIDE SEQUENCE</scope>
    <source>
        <tissue evidence="1">Shoot tissue taken approximately 20 cm above the soil surface</tissue>
    </source>
</reference>
<proteinExistence type="predicted"/>
<protein>
    <submittedName>
        <fullName evidence="1">Uncharacterized protein</fullName>
    </submittedName>
</protein>
<dbReference type="AlphaFoldDB" id="A0A0A9FSS1"/>
<name>A0A0A9FSS1_ARUDO</name>
<sequence length="32" mass="4018">MRYWIYLCEIKSTSFSNSERENRQHTNLIRKL</sequence>
<dbReference type="EMBL" id="GBRH01182579">
    <property type="protein sequence ID" value="JAE15317.1"/>
    <property type="molecule type" value="Transcribed_RNA"/>
</dbReference>